<evidence type="ECO:0000256" key="2">
    <source>
        <dbReference type="SAM" id="Phobius"/>
    </source>
</evidence>
<protein>
    <submittedName>
        <fullName evidence="3">Uncharacterized protein</fullName>
    </submittedName>
</protein>
<dbReference type="EMBL" id="JADGMS010000006">
    <property type="protein sequence ID" value="KAF9680472.1"/>
    <property type="molecule type" value="Genomic_DNA"/>
</dbReference>
<keyword evidence="2" id="KW-1133">Transmembrane helix</keyword>
<keyword evidence="2" id="KW-0472">Membrane</keyword>
<sequence length="754" mass="84632">MKMEGPRSENAADMTSKETLIKRYKMKPIWRLFMIVNLGLGAYMFVKPKKKTTSKEANRGLENDKVPVEAFLQPSATSIPERPPTPVIPEERERVPEDQQHDLLKWILEEKRKIKPRDLEEKKRIDEEKAILKHFIRSKSNPILDFMGLQSSSPPSQMSIKVSMGKREYETRDKGDFIFPLTTLRENLIVTLLDAKGNEISHTGVETRLVIEKGIWDDTFPLEGGGHVRMKLQFVLSEEDRHRIRLMRELALKKKHDELLSREPRCPEYATAFDSRDASSSRTKHEVSDSRKGVFQSEVMATQASLIVTPPTISMSGKSCLDNREGSNFVLKQTSPNDPDKHEGSSSIVPVSQGFGANLKDGSHKILGKKRGTEPPPIEVTLKTTRSKEALYYGSSEPKVTASDKIPVKLKGHGDSALGKQNPVNNTPSNVRNMITTFESSLNQDMKPEVTPLPIKSASSRLEMEFPPKGFLSDEVRKEKNIPEKSPSGRDRGPYLIEDMQVALKNIREGEEHSDFGRAPTVATSFQDTGKLEEELSNASFRNKGSNVVLKNKLQVMDKADIGKEKTSDILMRALVVDKASVPGRMRNEYLGKHPYSKFLARKKHSGDNLLITKSGKETHSKELERINIQEGSGDAHSSECCGAWIFPYERRRLCITTAGTRLLNLMGSFWDDTKVQPGKMSSSVPENMEEISTHGGTSIMSKEHEKTSQSQKMSKFQGSNDDEASRGPVGQVMRVVIMVGFATLVLLTRQKTR</sequence>
<evidence type="ECO:0000313" key="4">
    <source>
        <dbReference type="Proteomes" id="UP000657918"/>
    </source>
</evidence>
<keyword evidence="4" id="KW-1185">Reference proteome</keyword>
<evidence type="ECO:0000313" key="3">
    <source>
        <dbReference type="EMBL" id="KAF9680472.1"/>
    </source>
</evidence>
<feature type="compositionally biased region" description="Polar residues" evidence="1">
    <location>
        <begin position="709"/>
        <end position="720"/>
    </location>
</feature>
<dbReference type="AlphaFoldDB" id="A0A835K4G1"/>
<feature type="transmembrane region" description="Helical" evidence="2">
    <location>
        <begin position="29"/>
        <end position="46"/>
    </location>
</feature>
<dbReference type="Proteomes" id="UP000657918">
    <property type="component" value="Unassembled WGS sequence"/>
</dbReference>
<dbReference type="PANTHER" id="PTHR36810:SF1">
    <property type="entry name" value="OS05G0232200 PROTEIN"/>
    <property type="match status" value="1"/>
</dbReference>
<proteinExistence type="predicted"/>
<feature type="region of interest" description="Disordered" evidence="1">
    <location>
        <begin position="330"/>
        <end position="361"/>
    </location>
</feature>
<accession>A0A835K4G1</accession>
<name>A0A835K4G1_9ROSI</name>
<gene>
    <name evidence="3" type="ORF">SADUNF_Sadunf06G0124600</name>
</gene>
<feature type="region of interest" description="Disordered" evidence="1">
    <location>
        <begin position="412"/>
        <end position="431"/>
    </location>
</feature>
<feature type="region of interest" description="Disordered" evidence="1">
    <location>
        <begin position="696"/>
        <end position="728"/>
    </location>
</feature>
<reference evidence="3 4" key="1">
    <citation type="submission" date="2020-10" db="EMBL/GenBank/DDBJ databases">
        <title>Plant Genome Project.</title>
        <authorList>
            <person name="Zhang R.-G."/>
        </authorList>
    </citation>
    <scope>NUCLEOTIDE SEQUENCE [LARGE SCALE GENOMIC DNA]</scope>
    <source>
        <strain evidence="3">FAFU-HL-1</strain>
        <tissue evidence="3">Leaf</tissue>
    </source>
</reference>
<dbReference type="OrthoDB" id="1939272at2759"/>
<dbReference type="PANTHER" id="PTHR36810">
    <property type="entry name" value="BNACNNG47150D PROTEIN"/>
    <property type="match status" value="1"/>
</dbReference>
<organism evidence="3 4">
    <name type="scientific">Salix dunnii</name>
    <dbReference type="NCBI Taxonomy" id="1413687"/>
    <lineage>
        <taxon>Eukaryota</taxon>
        <taxon>Viridiplantae</taxon>
        <taxon>Streptophyta</taxon>
        <taxon>Embryophyta</taxon>
        <taxon>Tracheophyta</taxon>
        <taxon>Spermatophyta</taxon>
        <taxon>Magnoliopsida</taxon>
        <taxon>eudicotyledons</taxon>
        <taxon>Gunneridae</taxon>
        <taxon>Pentapetalae</taxon>
        <taxon>rosids</taxon>
        <taxon>fabids</taxon>
        <taxon>Malpighiales</taxon>
        <taxon>Salicaceae</taxon>
        <taxon>Saliceae</taxon>
        <taxon>Salix</taxon>
    </lineage>
</organism>
<keyword evidence="2" id="KW-0812">Transmembrane</keyword>
<evidence type="ECO:0000256" key="1">
    <source>
        <dbReference type="SAM" id="MobiDB-lite"/>
    </source>
</evidence>
<comment type="caution">
    <text evidence="3">The sequence shown here is derived from an EMBL/GenBank/DDBJ whole genome shotgun (WGS) entry which is preliminary data.</text>
</comment>
<feature type="compositionally biased region" description="Polar residues" evidence="1">
    <location>
        <begin position="422"/>
        <end position="431"/>
    </location>
</feature>